<evidence type="ECO:0000313" key="1">
    <source>
        <dbReference type="EMBL" id="QTD62936.1"/>
    </source>
</evidence>
<evidence type="ECO:0000313" key="2">
    <source>
        <dbReference type="Proteomes" id="UP000663954"/>
    </source>
</evidence>
<protein>
    <submittedName>
        <fullName evidence="1">Uncharacterized protein</fullName>
    </submittedName>
</protein>
<gene>
    <name evidence="1" type="ORF">J4G45_03775</name>
</gene>
<accession>A0ABX7TJ28</accession>
<proteinExistence type="predicted"/>
<sequence length="59" mass="7083">MHFLWQPDSLQLGLHFEPQTKSLGVSFRHENIGMKYLTDNLNTNQAHRMEAYLFAQYQW</sequence>
<dbReference type="EMBL" id="CP071770">
    <property type="protein sequence ID" value="QTD62936.1"/>
    <property type="molecule type" value="Genomic_DNA"/>
</dbReference>
<reference evidence="1 2" key="1">
    <citation type="journal article" date="2020" name="Front. Cell. Infect. Microbiol.">
        <title>Characterization of Three Porcine Acinetobacter towneri Strains Co-Harboring tet(X3) and bla OXA-58.</title>
        <authorList>
            <person name="Ma J."/>
            <person name="Wang J."/>
            <person name="Feng J."/>
            <person name="Liu Y."/>
            <person name="Yang B."/>
            <person name="Li R."/>
            <person name="Bai L."/>
            <person name="He T."/>
            <person name="Wang X."/>
            <person name="Yang Z."/>
        </authorList>
    </citation>
    <scope>NUCLEOTIDE SEQUENCE [LARGE SCALE GENOMIC DNA]</scope>
    <source>
        <strain evidence="1 2">GX5</strain>
    </source>
</reference>
<dbReference type="Proteomes" id="UP000663954">
    <property type="component" value="Chromosome"/>
</dbReference>
<organism evidence="1 2">
    <name type="scientific">Acinetobacter towneri</name>
    <dbReference type="NCBI Taxonomy" id="202956"/>
    <lineage>
        <taxon>Bacteria</taxon>
        <taxon>Pseudomonadati</taxon>
        <taxon>Pseudomonadota</taxon>
        <taxon>Gammaproteobacteria</taxon>
        <taxon>Moraxellales</taxon>
        <taxon>Moraxellaceae</taxon>
        <taxon>Acinetobacter</taxon>
    </lineage>
</organism>
<name>A0ABX7TJ28_9GAMM</name>
<keyword evidence="2" id="KW-1185">Reference proteome</keyword>